<name>A0A8J5X731_DIALT</name>
<dbReference type="EMBL" id="JAGTXO010000067">
    <property type="protein sequence ID" value="KAG8457588.1"/>
    <property type="molecule type" value="Genomic_DNA"/>
</dbReference>
<dbReference type="PROSITE" id="PS51257">
    <property type="entry name" value="PROKAR_LIPOPROTEIN"/>
    <property type="match status" value="1"/>
</dbReference>
<accession>A0A8J5X731</accession>
<keyword evidence="1" id="KW-0732">Signal</keyword>
<feature type="chain" id="PRO_5035323633" description="Protein xylosyltransferase" evidence="1">
    <location>
        <begin position="22"/>
        <end position="400"/>
    </location>
</feature>
<protein>
    <recommendedName>
        <fullName evidence="4">Protein xylosyltransferase</fullName>
    </recommendedName>
</protein>
<comment type="caution">
    <text evidence="2">The sequence shown here is derived from an EMBL/GenBank/DDBJ whole genome shotgun (WGS) entry which is preliminary data.</text>
</comment>
<proteinExistence type="predicted"/>
<sequence>MRWPVRLGGALVGAALLGACALDTSATSAWEAVETDLRSPSVVISPAARASSARPTVLVYLAGHLRTFLLIAPQMKALLDSMAGGPDGYVVYMHTWDELDHRDAVWWRRKAEADPARVNLRPPDVAASLSDPTLNALFADRRFVARVDSHPGSAAISQKYGTAALNAQCGGHGLKCIDHTAAQLHELHVTHALARAHLRSLGAWPMDRGAGAGARTDGGERTPVIKSRPDVLLSEGWKAHASIGRMAKAFGSSLGERRCLGHSGPWPGGWGDIAWVMPLGAVQVVLDATTASRLAPLLLDDAAGDFRTYRPLVSAKAAGEYHAEQAWREILIKAGVRSFVTGWFAGLAKARLARLADGRLGIDKWHCYRAKAWQELGVWLRAKGFALEWAPVAPRLAGDQ</sequence>
<feature type="signal peptide" evidence="1">
    <location>
        <begin position="1"/>
        <end position="21"/>
    </location>
</feature>
<dbReference type="AlphaFoldDB" id="A0A8J5X731"/>
<evidence type="ECO:0000313" key="2">
    <source>
        <dbReference type="EMBL" id="KAG8457588.1"/>
    </source>
</evidence>
<reference evidence="2" key="1">
    <citation type="submission" date="2021-05" db="EMBL/GenBank/DDBJ databases">
        <title>The genome of the haptophyte Pavlova lutheri (Diacronema luteri, Pavlovales) - a model for lipid biosynthesis in eukaryotic algae.</title>
        <authorList>
            <person name="Hulatt C.J."/>
            <person name="Posewitz M.C."/>
        </authorList>
    </citation>
    <scope>NUCLEOTIDE SEQUENCE</scope>
    <source>
        <strain evidence="2">NIVA-4/92</strain>
    </source>
</reference>
<evidence type="ECO:0008006" key="4">
    <source>
        <dbReference type="Google" id="ProtNLM"/>
    </source>
</evidence>
<dbReference type="Proteomes" id="UP000751190">
    <property type="component" value="Unassembled WGS sequence"/>
</dbReference>
<evidence type="ECO:0000256" key="1">
    <source>
        <dbReference type="SAM" id="SignalP"/>
    </source>
</evidence>
<gene>
    <name evidence="2" type="ORF">KFE25_003742</name>
</gene>
<dbReference type="OrthoDB" id="10639599at2759"/>
<keyword evidence="3" id="KW-1185">Reference proteome</keyword>
<organism evidence="2 3">
    <name type="scientific">Diacronema lutheri</name>
    <name type="common">Unicellular marine alga</name>
    <name type="synonym">Monochrysis lutheri</name>
    <dbReference type="NCBI Taxonomy" id="2081491"/>
    <lineage>
        <taxon>Eukaryota</taxon>
        <taxon>Haptista</taxon>
        <taxon>Haptophyta</taxon>
        <taxon>Pavlovophyceae</taxon>
        <taxon>Pavlovales</taxon>
        <taxon>Pavlovaceae</taxon>
        <taxon>Diacronema</taxon>
    </lineage>
</organism>
<evidence type="ECO:0000313" key="3">
    <source>
        <dbReference type="Proteomes" id="UP000751190"/>
    </source>
</evidence>